<sequence length="334" mass="34900">MRTGKVPPLAADALKILALAVAYFAGARIGLLEQVVIDGTVVTPMWPPTGIALSCLLVFGLRTWPGILLGTFFVIAGIGPVDAGILGNLAGNTLAPVCAALLLRRAGFRTELDRLRDGVALVVLGALAGMLVSATFGAGNQVLIGHLPAAQFWPAWAAWWAGDAMGVLIVTPLLLVAWHARLPRAIRPARAVEAAALLLAAVGVALLCTRSSLSLLFLVFPLIVWAAVRFQLVGAAPVALIVSVLAIAAANDRAGPFAGHSFLLVMVNLQALNGAAALTALLLAALVAEQNAVREKIEDACRELAEVVDRLAPGEAAHRWPPGATAPRRRKRER</sequence>
<evidence type="ECO:0000313" key="9">
    <source>
        <dbReference type="Proteomes" id="UP001550853"/>
    </source>
</evidence>
<evidence type="ECO:0000256" key="2">
    <source>
        <dbReference type="ARBA" id="ARBA00022475"/>
    </source>
</evidence>
<organism evidence="8 9">
    <name type="scientific">Streptomyces catenulae</name>
    <dbReference type="NCBI Taxonomy" id="66875"/>
    <lineage>
        <taxon>Bacteria</taxon>
        <taxon>Bacillati</taxon>
        <taxon>Actinomycetota</taxon>
        <taxon>Actinomycetes</taxon>
        <taxon>Kitasatosporales</taxon>
        <taxon>Streptomycetaceae</taxon>
        <taxon>Streptomyces</taxon>
    </lineage>
</organism>
<dbReference type="EMBL" id="JBEZVI010000030">
    <property type="protein sequence ID" value="MEU3713792.1"/>
    <property type="molecule type" value="Genomic_DNA"/>
</dbReference>
<feature type="transmembrane region" description="Helical" evidence="6">
    <location>
        <begin position="262"/>
        <end position="288"/>
    </location>
</feature>
<feature type="transmembrane region" description="Helical" evidence="6">
    <location>
        <begin position="230"/>
        <end position="250"/>
    </location>
</feature>
<feature type="transmembrane region" description="Helical" evidence="6">
    <location>
        <begin position="115"/>
        <end position="136"/>
    </location>
</feature>
<evidence type="ECO:0000256" key="6">
    <source>
        <dbReference type="SAM" id="Phobius"/>
    </source>
</evidence>
<dbReference type="Proteomes" id="UP001550853">
    <property type="component" value="Unassembled WGS sequence"/>
</dbReference>
<feature type="domain" description="MASE1" evidence="7">
    <location>
        <begin position="17"/>
        <end position="290"/>
    </location>
</feature>
<name>A0ABV2Z720_9ACTN</name>
<evidence type="ECO:0000256" key="3">
    <source>
        <dbReference type="ARBA" id="ARBA00022692"/>
    </source>
</evidence>
<gene>
    <name evidence="8" type="ORF">AB0E61_27305</name>
</gene>
<comment type="subcellular location">
    <subcellularLocation>
        <location evidence="1">Cell membrane</location>
        <topology evidence="1">Multi-pass membrane protein</topology>
    </subcellularLocation>
</comment>
<evidence type="ECO:0000256" key="5">
    <source>
        <dbReference type="ARBA" id="ARBA00023136"/>
    </source>
</evidence>
<comment type="caution">
    <text evidence="8">The sequence shown here is derived from an EMBL/GenBank/DDBJ whole genome shotgun (WGS) entry which is preliminary data.</text>
</comment>
<accession>A0ABV2Z720</accession>
<feature type="transmembrane region" description="Helical" evidence="6">
    <location>
        <begin position="13"/>
        <end position="31"/>
    </location>
</feature>
<evidence type="ECO:0000259" key="7">
    <source>
        <dbReference type="Pfam" id="PF05231"/>
    </source>
</evidence>
<keyword evidence="9" id="KW-1185">Reference proteome</keyword>
<keyword evidence="2" id="KW-1003">Cell membrane</keyword>
<evidence type="ECO:0000313" key="8">
    <source>
        <dbReference type="EMBL" id="MEU3713792.1"/>
    </source>
</evidence>
<feature type="transmembrane region" description="Helical" evidence="6">
    <location>
        <begin position="51"/>
        <end position="79"/>
    </location>
</feature>
<protein>
    <submittedName>
        <fullName evidence="8">MASE1 domain-containing protein</fullName>
    </submittedName>
</protein>
<keyword evidence="4 6" id="KW-1133">Transmembrane helix</keyword>
<keyword evidence="5 6" id="KW-0472">Membrane</keyword>
<dbReference type="PANTHER" id="PTHR45530">
    <property type="entry name" value="SENSORY TRANSDUCTION HISTIDINE KINASE"/>
    <property type="match status" value="1"/>
</dbReference>
<reference evidence="8 9" key="1">
    <citation type="submission" date="2024-06" db="EMBL/GenBank/DDBJ databases">
        <title>The Natural Products Discovery Center: Release of the First 8490 Sequenced Strains for Exploring Actinobacteria Biosynthetic Diversity.</title>
        <authorList>
            <person name="Kalkreuter E."/>
            <person name="Kautsar S.A."/>
            <person name="Yang D."/>
            <person name="Bader C.D."/>
            <person name="Teijaro C.N."/>
            <person name="Fluegel L."/>
            <person name="Davis C.M."/>
            <person name="Simpson J.R."/>
            <person name="Lauterbach L."/>
            <person name="Steele A.D."/>
            <person name="Gui C."/>
            <person name="Meng S."/>
            <person name="Li G."/>
            <person name="Viehrig K."/>
            <person name="Ye F."/>
            <person name="Su P."/>
            <person name="Kiefer A.F."/>
            <person name="Nichols A."/>
            <person name="Cepeda A.J."/>
            <person name="Yan W."/>
            <person name="Fan B."/>
            <person name="Jiang Y."/>
            <person name="Adhikari A."/>
            <person name="Zheng C.-J."/>
            <person name="Schuster L."/>
            <person name="Cowan T.M."/>
            <person name="Smanski M.J."/>
            <person name="Chevrette M.G."/>
            <person name="De Carvalho L.P.S."/>
            <person name="Shen B."/>
        </authorList>
    </citation>
    <scope>NUCLEOTIDE SEQUENCE [LARGE SCALE GENOMIC DNA]</scope>
    <source>
        <strain evidence="8 9">NPDC033039</strain>
    </source>
</reference>
<keyword evidence="3 6" id="KW-0812">Transmembrane</keyword>
<feature type="transmembrane region" description="Helical" evidence="6">
    <location>
        <begin position="156"/>
        <end position="176"/>
    </location>
</feature>
<evidence type="ECO:0000256" key="1">
    <source>
        <dbReference type="ARBA" id="ARBA00004651"/>
    </source>
</evidence>
<dbReference type="RefSeq" id="WP_051739337.1">
    <property type="nucleotide sequence ID" value="NZ_JBEZVI010000030.1"/>
</dbReference>
<proteinExistence type="predicted"/>
<dbReference type="InterPro" id="IPR007895">
    <property type="entry name" value="MASE1"/>
</dbReference>
<feature type="transmembrane region" description="Helical" evidence="6">
    <location>
        <begin position="197"/>
        <end position="224"/>
    </location>
</feature>
<evidence type="ECO:0000256" key="4">
    <source>
        <dbReference type="ARBA" id="ARBA00022989"/>
    </source>
</evidence>
<feature type="transmembrane region" description="Helical" evidence="6">
    <location>
        <begin position="85"/>
        <end position="103"/>
    </location>
</feature>
<dbReference type="Pfam" id="PF05231">
    <property type="entry name" value="MASE1"/>
    <property type="match status" value="1"/>
</dbReference>
<dbReference type="PANTHER" id="PTHR45530:SF3">
    <property type="entry name" value="TWO-COMPONENT SYSTEM NARL FAMILY SENSOR HISTIDINE KINASE BARA"/>
    <property type="match status" value="1"/>
</dbReference>